<protein>
    <recommendedName>
        <fullName evidence="3">ClpX-type ZB domain-containing protein</fullName>
    </recommendedName>
</protein>
<reference evidence="2" key="1">
    <citation type="journal article" date="2019" name="Int. J. Syst. Evol. Microbiol.">
        <title>The Global Catalogue of Microorganisms (GCM) 10K type strain sequencing project: providing services to taxonomists for standard genome sequencing and annotation.</title>
        <authorList>
            <consortium name="The Broad Institute Genomics Platform"/>
            <consortium name="The Broad Institute Genome Sequencing Center for Infectious Disease"/>
            <person name="Wu L."/>
            <person name="Ma J."/>
        </authorList>
    </citation>
    <scope>NUCLEOTIDE SEQUENCE [LARGE SCALE GENOMIC DNA]</scope>
    <source>
        <strain evidence="2">CGMCC 4.7371</strain>
    </source>
</reference>
<dbReference type="EMBL" id="BMNI01000001">
    <property type="protein sequence ID" value="GGO84991.1"/>
    <property type="molecule type" value="Genomic_DNA"/>
</dbReference>
<name>A0ABQ2N6I1_9ACTN</name>
<evidence type="ECO:0008006" key="3">
    <source>
        <dbReference type="Google" id="ProtNLM"/>
    </source>
</evidence>
<comment type="caution">
    <text evidence="1">The sequence shown here is derived from an EMBL/GenBank/DDBJ whole genome shotgun (WGS) entry which is preliminary data.</text>
</comment>
<keyword evidence="2" id="KW-1185">Reference proteome</keyword>
<proteinExistence type="predicted"/>
<sequence>MTTQAEHLNEERRRCWCCDEEFPPALLVSLGAHPEVALCFDCARWIGRRARQQADLVRPGLRARVRRSVAGLRAAVISRGWHDLPVVGRILRRIDRRLP</sequence>
<organism evidence="1 2">
    <name type="scientific">Nocardioides phosphati</name>
    <dbReference type="NCBI Taxonomy" id="1867775"/>
    <lineage>
        <taxon>Bacteria</taxon>
        <taxon>Bacillati</taxon>
        <taxon>Actinomycetota</taxon>
        <taxon>Actinomycetes</taxon>
        <taxon>Propionibacteriales</taxon>
        <taxon>Nocardioidaceae</taxon>
        <taxon>Nocardioides</taxon>
    </lineage>
</organism>
<accession>A0ABQ2N6I1</accession>
<gene>
    <name evidence="1" type="ORF">GCM10011584_03870</name>
</gene>
<dbReference type="Proteomes" id="UP000655410">
    <property type="component" value="Unassembled WGS sequence"/>
</dbReference>
<evidence type="ECO:0000313" key="2">
    <source>
        <dbReference type="Proteomes" id="UP000655410"/>
    </source>
</evidence>
<evidence type="ECO:0000313" key="1">
    <source>
        <dbReference type="EMBL" id="GGO84991.1"/>
    </source>
</evidence>